<evidence type="ECO:0000259" key="2">
    <source>
        <dbReference type="Pfam" id="PF05754"/>
    </source>
</evidence>
<gene>
    <name evidence="3" type="ORF">OSJNBa0026P23.42</name>
    <name evidence="4" type="ORF">OSJNBa0031P18.21</name>
</gene>
<evidence type="ECO:0000313" key="4">
    <source>
        <dbReference type="EMBL" id="BAD35778.1"/>
    </source>
</evidence>
<reference evidence="5" key="4">
    <citation type="journal article" date="2008" name="Nucleic Acids Res.">
        <title>The rice annotation project database (RAP-DB): 2008 update.</title>
        <authorList>
            <consortium name="The rice annotation project (RAP)"/>
        </authorList>
    </citation>
    <scope>GENOME REANNOTATION</scope>
    <source>
        <strain evidence="5">cv. Nipponbare</strain>
    </source>
</reference>
<reference evidence="4" key="2">
    <citation type="submission" date="2002-02" db="EMBL/GenBank/DDBJ databases">
        <title>Oryza sativa nipponbare(GA3) genomic DNA, chromosome 6, BAC clone:OSJNBa0031P18.</title>
        <authorList>
            <person name="Sasaki T."/>
            <person name="Matsumoto T."/>
            <person name="Yamamoto K."/>
        </authorList>
    </citation>
    <scope>NUCLEOTIDE SEQUENCE</scope>
</reference>
<dbReference type="Proteomes" id="UP000000763">
    <property type="component" value="Chromosome 6"/>
</dbReference>
<name>Q69TP9_ORYSJ</name>
<sequence length="157" mass="16527">MEEAAGVEGGGSAARVDGVGGVLAVGDRNGGVDEVSKDAAKPKEAVPRREEVRATTAANRSSRRRRRERRAARARFRRGKRAASGGNGGGELGEGLYRVGSERGRLEEEEIGAEDPAAINGAGEVSGEFPNESEGEREGKNGGKGRGNRGEYFLIQF</sequence>
<feature type="compositionally biased region" description="Gly residues" evidence="1">
    <location>
        <begin position="7"/>
        <end position="23"/>
    </location>
</feature>
<dbReference type="Pfam" id="PF05754">
    <property type="entry name" value="DUF834"/>
    <property type="match status" value="1"/>
</dbReference>
<evidence type="ECO:0000313" key="5">
    <source>
        <dbReference type="Proteomes" id="UP000000763"/>
    </source>
</evidence>
<reference evidence="5" key="3">
    <citation type="journal article" date="2005" name="Nature">
        <title>The map-based sequence of the rice genome.</title>
        <authorList>
            <consortium name="International rice genome sequencing project (IRGSP)"/>
            <person name="Matsumoto T."/>
            <person name="Wu J."/>
            <person name="Kanamori H."/>
            <person name="Katayose Y."/>
            <person name="Fujisawa M."/>
            <person name="Namiki N."/>
            <person name="Mizuno H."/>
            <person name="Yamamoto K."/>
            <person name="Antonio B.A."/>
            <person name="Baba T."/>
            <person name="Sakata K."/>
            <person name="Nagamura Y."/>
            <person name="Aoki H."/>
            <person name="Arikawa K."/>
            <person name="Arita K."/>
            <person name="Bito T."/>
            <person name="Chiden Y."/>
            <person name="Fujitsuka N."/>
            <person name="Fukunaka R."/>
            <person name="Hamada M."/>
            <person name="Harada C."/>
            <person name="Hayashi A."/>
            <person name="Hijishita S."/>
            <person name="Honda M."/>
            <person name="Hosokawa S."/>
            <person name="Ichikawa Y."/>
            <person name="Idonuma A."/>
            <person name="Iijima M."/>
            <person name="Ikeda M."/>
            <person name="Ikeno M."/>
            <person name="Ito K."/>
            <person name="Ito S."/>
            <person name="Ito T."/>
            <person name="Ito Y."/>
            <person name="Ito Y."/>
            <person name="Iwabuchi A."/>
            <person name="Kamiya K."/>
            <person name="Karasawa W."/>
            <person name="Kurita K."/>
            <person name="Katagiri S."/>
            <person name="Kikuta A."/>
            <person name="Kobayashi H."/>
            <person name="Kobayashi N."/>
            <person name="Machita K."/>
            <person name="Maehara T."/>
            <person name="Masukawa M."/>
            <person name="Mizubayashi T."/>
            <person name="Mukai Y."/>
            <person name="Nagasaki H."/>
            <person name="Nagata Y."/>
            <person name="Naito S."/>
            <person name="Nakashima M."/>
            <person name="Nakama Y."/>
            <person name="Nakamichi Y."/>
            <person name="Nakamura M."/>
            <person name="Meguro A."/>
            <person name="Negishi M."/>
            <person name="Ohta I."/>
            <person name="Ohta T."/>
            <person name="Okamoto M."/>
            <person name="Ono N."/>
            <person name="Saji S."/>
            <person name="Sakaguchi M."/>
            <person name="Sakai K."/>
            <person name="Shibata M."/>
            <person name="Shimokawa T."/>
            <person name="Song J."/>
            <person name="Takazaki Y."/>
            <person name="Terasawa K."/>
            <person name="Tsugane M."/>
            <person name="Tsuji K."/>
            <person name="Ueda S."/>
            <person name="Waki K."/>
            <person name="Yamagata H."/>
            <person name="Yamamoto M."/>
            <person name="Yamamoto S."/>
            <person name="Yamane H."/>
            <person name="Yoshiki S."/>
            <person name="Yoshihara R."/>
            <person name="Yukawa K."/>
            <person name="Zhong H."/>
            <person name="Yano M."/>
            <person name="Yuan Q."/>
            <person name="Ouyang S."/>
            <person name="Liu J."/>
            <person name="Jones K.M."/>
            <person name="Gansberger K."/>
            <person name="Moffat K."/>
            <person name="Hill J."/>
            <person name="Bera J."/>
            <person name="Fadrosh D."/>
            <person name="Jin S."/>
            <person name="Johri S."/>
            <person name="Kim M."/>
            <person name="Overton L."/>
            <person name="Reardon M."/>
            <person name="Tsitrin T."/>
            <person name="Vuong H."/>
            <person name="Weaver B."/>
            <person name="Ciecko A."/>
            <person name="Tallon L."/>
            <person name="Jackson J."/>
            <person name="Pai G."/>
            <person name="Aken S.V."/>
            <person name="Utterback T."/>
            <person name="Reidmuller S."/>
            <person name="Feldblyum T."/>
            <person name="Hsiao J."/>
            <person name="Zismann V."/>
            <person name="Iobst S."/>
            <person name="de Vazeille A.R."/>
            <person name="Buell C.R."/>
            <person name="Ying K."/>
            <person name="Li Y."/>
            <person name="Lu T."/>
            <person name="Huang Y."/>
            <person name="Zhao Q."/>
            <person name="Feng Q."/>
            <person name="Zhang L."/>
            <person name="Zhu J."/>
            <person name="Weng Q."/>
            <person name="Mu J."/>
            <person name="Lu Y."/>
            <person name="Fan D."/>
            <person name="Liu Y."/>
            <person name="Guan J."/>
            <person name="Zhang Y."/>
            <person name="Yu S."/>
            <person name="Liu X."/>
            <person name="Zhang Y."/>
            <person name="Hong G."/>
            <person name="Han B."/>
            <person name="Choisne N."/>
            <person name="Demange N."/>
            <person name="Orjeda G."/>
            <person name="Samain S."/>
            <person name="Cattolico L."/>
            <person name="Pelletier E."/>
            <person name="Couloux A."/>
            <person name="Segurens B."/>
            <person name="Wincker P."/>
            <person name="D'Hont A."/>
            <person name="Scarpelli C."/>
            <person name="Weissenbach J."/>
            <person name="Salanoubat M."/>
            <person name="Quetier F."/>
            <person name="Yu Y."/>
            <person name="Kim H.R."/>
            <person name="Rambo T."/>
            <person name="Currie J."/>
            <person name="Collura K."/>
            <person name="Luo M."/>
            <person name="Yang T."/>
            <person name="Ammiraju J.S.S."/>
            <person name="Engler F."/>
            <person name="Soderlund C."/>
            <person name="Wing R.A."/>
            <person name="Palmer L.E."/>
            <person name="de la Bastide M."/>
            <person name="Spiegel L."/>
            <person name="Nascimento L."/>
            <person name="Zutavern T."/>
            <person name="O'Shaughnessy A."/>
            <person name="Dike S."/>
            <person name="Dedhia N."/>
            <person name="Preston R."/>
            <person name="Balija V."/>
            <person name="McCombie W.R."/>
            <person name="Chow T."/>
            <person name="Chen H."/>
            <person name="Chung M."/>
            <person name="Chen C."/>
            <person name="Shaw J."/>
            <person name="Wu H."/>
            <person name="Hsiao K."/>
            <person name="Chao Y."/>
            <person name="Chu M."/>
            <person name="Cheng C."/>
            <person name="Hour A."/>
            <person name="Lee P."/>
            <person name="Lin S."/>
            <person name="Lin Y."/>
            <person name="Liou J."/>
            <person name="Liu S."/>
            <person name="Hsing Y."/>
            <person name="Raghuvanshi S."/>
            <person name="Mohanty A."/>
            <person name="Bharti A.K."/>
            <person name="Gaur A."/>
            <person name="Gupta V."/>
            <person name="Kumar D."/>
            <person name="Ravi V."/>
            <person name="Vij S."/>
            <person name="Kapur A."/>
            <person name="Khurana P."/>
            <person name="Khurana P."/>
            <person name="Khurana J.P."/>
            <person name="Tyagi A.K."/>
            <person name="Gaikwad K."/>
            <person name="Singh A."/>
            <person name="Dalal V."/>
            <person name="Srivastava S."/>
            <person name="Dixit A."/>
            <person name="Pal A.K."/>
            <person name="Ghazi I.A."/>
            <person name="Yadav M."/>
            <person name="Pandit A."/>
            <person name="Bhargava A."/>
            <person name="Sureshbabu K."/>
            <person name="Batra K."/>
            <person name="Sharma T.R."/>
            <person name="Mohapatra T."/>
            <person name="Singh N.K."/>
            <person name="Messing J."/>
            <person name="Nelson A.B."/>
            <person name="Fuks G."/>
            <person name="Kavchok S."/>
            <person name="Keizer G."/>
            <person name="Linton E."/>
            <person name="Llaca V."/>
            <person name="Song R."/>
            <person name="Tanyolac B."/>
            <person name="Young S."/>
            <person name="Ho-Il K."/>
            <person name="Hahn J.H."/>
            <person name="Sangsakoo G."/>
            <person name="Vanavichit A."/>
            <person name="de Mattos Luiz.A.T."/>
            <person name="Zimmer P.D."/>
            <person name="Malone G."/>
            <person name="Dellagostin O."/>
            <person name="de Oliveira A.C."/>
            <person name="Bevan M."/>
            <person name="Bancroft I."/>
            <person name="Minx P."/>
            <person name="Cordum H."/>
            <person name="Wilson R."/>
            <person name="Cheng Z."/>
            <person name="Jin W."/>
            <person name="Jiang J."/>
            <person name="Leong S.A."/>
            <person name="Iwama H."/>
            <person name="Gojobori T."/>
            <person name="Itoh T."/>
            <person name="Niimura Y."/>
            <person name="Fujii Y."/>
            <person name="Habara T."/>
            <person name="Sakai H."/>
            <person name="Sato Y."/>
            <person name="Wilson G."/>
            <person name="Kumar K."/>
            <person name="McCouch S."/>
            <person name="Juretic N."/>
            <person name="Hoen D."/>
            <person name="Wright S."/>
            <person name="Bruskiewich R."/>
            <person name="Bureau T."/>
            <person name="Miyao A."/>
            <person name="Hirochika H."/>
            <person name="Nishikawa T."/>
            <person name="Kadowaki K."/>
            <person name="Sugiura M."/>
            <person name="Burr B."/>
            <person name="Sasaki T."/>
        </authorList>
    </citation>
    <scope>NUCLEOTIDE SEQUENCE [LARGE SCALE GENOMIC DNA]</scope>
    <source>
        <strain evidence="5">cv. Nipponbare</strain>
    </source>
</reference>
<organism evidence="4 5">
    <name type="scientific">Oryza sativa subsp. japonica</name>
    <name type="common">Rice</name>
    <dbReference type="NCBI Taxonomy" id="39947"/>
    <lineage>
        <taxon>Eukaryota</taxon>
        <taxon>Viridiplantae</taxon>
        <taxon>Streptophyta</taxon>
        <taxon>Embryophyta</taxon>
        <taxon>Tracheophyta</taxon>
        <taxon>Spermatophyta</taxon>
        <taxon>Magnoliopsida</taxon>
        <taxon>Liliopsida</taxon>
        <taxon>Poales</taxon>
        <taxon>Poaceae</taxon>
        <taxon>BOP clade</taxon>
        <taxon>Oryzoideae</taxon>
        <taxon>Oryzeae</taxon>
        <taxon>Oryzinae</taxon>
        <taxon>Oryza</taxon>
        <taxon>Oryza sativa</taxon>
    </lineage>
</organism>
<feature type="compositionally biased region" description="Basic and acidic residues" evidence="1">
    <location>
        <begin position="30"/>
        <end position="53"/>
    </location>
</feature>
<protein>
    <submittedName>
        <fullName evidence="4">Pr1-like protein</fullName>
    </submittedName>
</protein>
<evidence type="ECO:0000313" key="3">
    <source>
        <dbReference type="EMBL" id="BAD35765.1"/>
    </source>
</evidence>
<dbReference type="InterPro" id="IPR008552">
    <property type="entry name" value="DUF834"/>
</dbReference>
<reference evidence="3" key="1">
    <citation type="submission" date="2002-02" db="EMBL/GenBank/DDBJ databases">
        <title>Oryza sativa nipponbare(GA3) genomic DNA, chromosome 6, BAC clone:OSJNBa0026P23.</title>
        <authorList>
            <person name="Sasaki T."/>
            <person name="Matsumoto T."/>
            <person name="Yamamoto K."/>
        </authorList>
    </citation>
    <scope>NUCLEOTIDE SEQUENCE</scope>
</reference>
<dbReference type="EMBL" id="AP004734">
    <property type="protein sequence ID" value="BAD35765.1"/>
    <property type="molecule type" value="Genomic_DNA"/>
</dbReference>
<proteinExistence type="predicted"/>
<feature type="region of interest" description="Disordered" evidence="1">
    <location>
        <begin position="1"/>
        <end position="157"/>
    </location>
</feature>
<dbReference type="EMBL" id="AP004735">
    <property type="protein sequence ID" value="BAD35778.1"/>
    <property type="molecule type" value="Genomic_DNA"/>
</dbReference>
<feature type="compositionally biased region" description="Basic residues" evidence="1">
    <location>
        <begin position="61"/>
        <end position="81"/>
    </location>
</feature>
<evidence type="ECO:0000256" key="1">
    <source>
        <dbReference type="SAM" id="MobiDB-lite"/>
    </source>
</evidence>
<dbReference type="AlphaFoldDB" id="Q69TP9"/>
<accession>Q69TP9</accession>
<feature type="domain" description="DUF834" evidence="2">
    <location>
        <begin position="11"/>
        <end position="53"/>
    </location>
</feature>